<evidence type="ECO:0000256" key="7">
    <source>
        <dbReference type="SAM" id="SignalP"/>
    </source>
</evidence>
<accession>A0AAV2I747</accession>
<dbReference type="PANTHER" id="PTHR11802">
    <property type="entry name" value="SERINE PROTEASE FAMILY S10 SERINE CARBOXYPEPTIDASE"/>
    <property type="match status" value="1"/>
</dbReference>
<dbReference type="GO" id="GO:0004185">
    <property type="term" value="F:serine-type carboxypeptidase activity"/>
    <property type="evidence" value="ECO:0007669"/>
    <property type="project" value="InterPro"/>
</dbReference>
<name>A0AAV2I747_LYMST</name>
<keyword evidence="4 7" id="KW-0732">Signal</keyword>
<gene>
    <name evidence="8" type="ORF">GSLYS_00015515001</name>
</gene>
<evidence type="ECO:0000256" key="6">
    <source>
        <dbReference type="ARBA" id="ARBA00023180"/>
    </source>
</evidence>
<evidence type="ECO:0000256" key="4">
    <source>
        <dbReference type="ARBA" id="ARBA00022729"/>
    </source>
</evidence>
<feature type="chain" id="PRO_5043550678" evidence="7">
    <location>
        <begin position="22"/>
        <end position="476"/>
    </location>
</feature>
<evidence type="ECO:0000256" key="1">
    <source>
        <dbReference type="ARBA" id="ARBA00009431"/>
    </source>
</evidence>
<dbReference type="Pfam" id="PF00450">
    <property type="entry name" value="Peptidase_S10"/>
    <property type="match status" value="1"/>
</dbReference>
<sequence>MALYRTTWIIGLLGIVPLVQSAKISRPLFLSPYLEKGLIQEARKDSRVHLPRFSELESYSGFITVDKTFGNHLFFWFFPSSQRTGGPLTIWLNGGPGVSSMFGLLWENGPLQASANESHIDMTLRGHSWARPFSMLYIDNPVGVGYSFTEKRADGERVTMEGVTKDLYSFIEQFYKMFPEYKVRPLYIGGQSYAGKYVPSFAHHIDRQIRDRPLAGIHIGGAFFDPPVQSPAYFEYLYSMGSISFGQMMHYKREISELIRQIKNGELDVTYMSEIIGVLLPKVGLSNPDNYVESRQNGYWVVSEIMSSRNLREAVHVGARHFSVFNDDLMERFGAEVFVSQKPSLAELMDRYKVLLHSGDYDVIVSSAMVEAALMTTPWSLQGEYNTTRWSAWWSAEGKLRGFYSKTGKLCRVVVKGAGHQTPHDQPEAALEMMVQFVDHGCIIERNRAPKRRFHRRKPNCTAKMSSSRDCNLPIL</sequence>
<evidence type="ECO:0000313" key="8">
    <source>
        <dbReference type="EMBL" id="CAL1541909.1"/>
    </source>
</evidence>
<dbReference type="GO" id="GO:0006508">
    <property type="term" value="P:proteolysis"/>
    <property type="evidence" value="ECO:0007669"/>
    <property type="project" value="UniProtKB-KW"/>
</dbReference>
<keyword evidence="3" id="KW-0645">Protease</keyword>
<dbReference type="Proteomes" id="UP001497497">
    <property type="component" value="Unassembled WGS sequence"/>
</dbReference>
<keyword evidence="2" id="KW-0121">Carboxypeptidase</keyword>
<evidence type="ECO:0000256" key="5">
    <source>
        <dbReference type="ARBA" id="ARBA00022801"/>
    </source>
</evidence>
<organism evidence="8 9">
    <name type="scientific">Lymnaea stagnalis</name>
    <name type="common">Great pond snail</name>
    <name type="synonym">Helix stagnalis</name>
    <dbReference type="NCBI Taxonomy" id="6523"/>
    <lineage>
        <taxon>Eukaryota</taxon>
        <taxon>Metazoa</taxon>
        <taxon>Spiralia</taxon>
        <taxon>Lophotrochozoa</taxon>
        <taxon>Mollusca</taxon>
        <taxon>Gastropoda</taxon>
        <taxon>Heterobranchia</taxon>
        <taxon>Euthyneura</taxon>
        <taxon>Panpulmonata</taxon>
        <taxon>Hygrophila</taxon>
        <taxon>Lymnaeoidea</taxon>
        <taxon>Lymnaeidae</taxon>
        <taxon>Lymnaea</taxon>
    </lineage>
</organism>
<keyword evidence="9" id="KW-1185">Reference proteome</keyword>
<dbReference type="EMBL" id="CAXITT010000459">
    <property type="protein sequence ID" value="CAL1541909.1"/>
    <property type="molecule type" value="Genomic_DNA"/>
</dbReference>
<evidence type="ECO:0000313" key="9">
    <source>
        <dbReference type="Proteomes" id="UP001497497"/>
    </source>
</evidence>
<comment type="similarity">
    <text evidence="1">Belongs to the peptidase S10 family.</text>
</comment>
<dbReference type="PRINTS" id="PR00724">
    <property type="entry name" value="CRBOXYPTASEC"/>
</dbReference>
<dbReference type="AlphaFoldDB" id="A0AAV2I747"/>
<dbReference type="Gene3D" id="3.40.50.1820">
    <property type="entry name" value="alpha/beta hydrolase"/>
    <property type="match status" value="1"/>
</dbReference>
<keyword evidence="6" id="KW-0325">Glycoprotein</keyword>
<proteinExistence type="inferred from homology"/>
<evidence type="ECO:0000256" key="3">
    <source>
        <dbReference type="ARBA" id="ARBA00022670"/>
    </source>
</evidence>
<protein>
    <submittedName>
        <fullName evidence="8">Uncharacterized protein</fullName>
    </submittedName>
</protein>
<evidence type="ECO:0000256" key="2">
    <source>
        <dbReference type="ARBA" id="ARBA00022645"/>
    </source>
</evidence>
<dbReference type="InterPro" id="IPR029058">
    <property type="entry name" value="AB_hydrolase_fold"/>
</dbReference>
<comment type="caution">
    <text evidence="8">The sequence shown here is derived from an EMBL/GenBank/DDBJ whole genome shotgun (WGS) entry which is preliminary data.</text>
</comment>
<dbReference type="InterPro" id="IPR001563">
    <property type="entry name" value="Peptidase_S10"/>
</dbReference>
<feature type="signal peptide" evidence="7">
    <location>
        <begin position="1"/>
        <end position="21"/>
    </location>
</feature>
<dbReference type="SUPFAM" id="SSF53474">
    <property type="entry name" value="alpha/beta-Hydrolases"/>
    <property type="match status" value="1"/>
</dbReference>
<reference evidence="8 9" key="1">
    <citation type="submission" date="2024-04" db="EMBL/GenBank/DDBJ databases">
        <authorList>
            <consortium name="Genoscope - CEA"/>
            <person name="William W."/>
        </authorList>
    </citation>
    <scope>NUCLEOTIDE SEQUENCE [LARGE SCALE GENOMIC DNA]</scope>
</reference>
<dbReference type="PANTHER" id="PTHR11802:SF472">
    <property type="entry name" value="SERINE CARBOXYPEPTIDASE CPVL-RELATED"/>
    <property type="match status" value="1"/>
</dbReference>
<keyword evidence="5" id="KW-0378">Hydrolase</keyword>